<evidence type="ECO:0000313" key="13">
    <source>
        <dbReference type="EMBL" id="KJH44594.1"/>
    </source>
</evidence>
<comment type="catalytic activity">
    <reaction evidence="6">
        <text>a 1,3-diacyl-sn-glycerol + H2O = a 1-acyl-sn-glycerol + a fatty acid + H(+)</text>
        <dbReference type="Rhea" id="RHEA:38503"/>
        <dbReference type="ChEBI" id="CHEBI:15377"/>
        <dbReference type="ChEBI" id="CHEBI:15378"/>
        <dbReference type="ChEBI" id="CHEBI:28868"/>
        <dbReference type="ChEBI" id="CHEBI:64683"/>
        <dbReference type="ChEBI" id="CHEBI:77272"/>
    </reaction>
</comment>
<evidence type="ECO:0000256" key="10">
    <source>
        <dbReference type="ARBA" id="ARBA00048513"/>
    </source>
</evidence>
<evidence type="ECO:0000256" key="7">
    <source>
        <dbReference type="ARBA" id="ARBA00044064"/>
    </source>
</evidence>
<evidence type="ECO:0000256" key="6">
    <source>
        <dbReference type="ARBA" id="ARBA00043742"/>
    </source>
</evidence>
<evidence type="ECO:0000313" key="14">
    <source>
        <dbReference type="Proteomes" id="UP000053766"/>
    </source>
</evidence>
<dbReference type="OrthoDB" id="8119704at2759"/>
<name>A0A0D8XLC0_DICVI</name>
<feature type="domain" description="AB hydrolase-1" evidence="12">
    <location>
        <begin position="44"/>
        <end position="282"/>
    </location>
</feature>
<keyword evidence="14" id="KW-1185">Reference proteome</keyword>
<accession>A0A0D8XLC0</accession>
<proteinExistence type="inferred from homology"/>
<dbReference type="SUPFAM" id="SSF53474">
    <property type="entry name" value="alpha/beta-Hydrolases"/>
    <property type="match status" value="1"/>
</dbReference>
<dbReference type="PANTHER" id="PTHR46118:SF4">
    <property type="entry name" value="PROTEIN ABHD11"/>
    <property type="match status" value="1"/>
</dbReference>
<evidence type="ECO:0000256" key="8">
    <source>
        <dbReference type="ARBA" id="ARBA00048283"/>
    </source>
</evidence>
<comment type="catalytic activity">
    <reaction evidence="11">
        <text>1-octadecanoyl-2-(5Z,8Z,11Z,14Z-eicosatetraenoyl)-sn-glycerol + H2O = 2-(5Z,8Z,11Z,14Z-eicosatetraenoyl)-glycerol + octadecanoate + H(+)</text>
        <dbReference type="Rhea" id="RHEA:38507"/>
        <dbReference type="ChEBI" id="CHEBI:15377"/>
        <dbReference type="ChEBI" id="CHEBI:15378"/>
        <dbReference type="ChEBI" id="CHEBI:25629"/>
        <dbReference type="ChEBI" id="CHEBI:52392"/>
        <dbReference type="ChEBI" id="CHEBI:75728"/>
    </reaction>
</comment>
<protein>
    <recommendedName>
        <fullName evidence="7">sn-1-specific diacylglycerol lipase ABHD11</fullName>
        <ecNumber evidence="3">3.1.1.116</ecNumber>
    </recommendedName>
    <alternativeName>
        <fullName evidence="4">Alpha/beta hydrolase domain-containing protein 11</fullName>
    </alternativeName>
</protein>
<evidence type="ECO:0000256" key="9">
    <source>
        <dbReference type="ARBA" id="ARBA00048504"/>
    </source>
</evidence>
<comment type="catalytic activity">
    <reaction evidence="9">
        <text>1,2-didecanoylglycerol + H2O = decanoylglycerol + decanoate + H(+)</text>
        <dbReference type="Rhea" id="RHEA:48596"/>
        <dbReference type="ChEBI" id="CHEBI:11152"/>
        <dbReference type="ChEBI" id="CHEBI:15377"/>
        <dbReference type="ChEBI" id="CHEBI:15378"/>
        <dbReference type="ChEBI" id="CHEBI:27689"/>
        <dbReference type="ChEBI" id="CHEBI:90605"/>
    </reaction>
</comment>
<dbReference type="Pfam" id="PF00561">
    <property type="entry name" value="Abhydrolase_1"/>
    <property type="match status" value="1"/>
</dbReference>
<evidence type="ECO:0000256" key="1">
    <source>
        <dbReference type="ARBA" id="ARBA00008645"/>
    </source>
</evidence>
<evidence type="ECO:0000256" key="2">
    <source>
        <dbReference type="ARBA" id="ARBA00022801"/>
    </source>
</evidence>
<evidence type="ECO:0000256" key="5">
    <source>
        <dbReference type="ARBA" id="ARBA00043667"/>
    </source>
</evidence>
<reference evidence="14" key="2">
    <citation type="journal article" date="2016" name="Sci. Rep.">
        <title>Dictyocaulus viviparus genome, variome and transcriptome elucidate lungworm biology and support future intervention.</title>
        <authorList>
            <person name="McNulty S.N."/>
            <person name="Strube C."/>
            <person name="Rosa B.A."/>
            <person name="Martin J.C."/>
            <person name="Tyagi R."/>
            <person name="Choi Y.J."/>
            <person name="Wang Q."/>
            <person name="Hallsworth Pepin K."/>
            <person name="Zhang X."/>
            <person name="Ozersky P."/>
            <person name="Wilson R.K."/>
            <person name="Sternberg P.W."/>
            <person name="Gasser R.B."/>
            <person name="Mitreva M."/>
        </authorList>
    </citation>
    <scope>NUCLEOTIDE SEQUENCE [LARGE SCALE GENOMIC DNA]</scope>
    <source>
        <strain evidence="14">HannoverDv2000</strain>
    </source>
</reference>
<evidence type="ECO:0000259" key="12">
    <source>
        <dbReference type="Pfam" id="PF00561"/>
    </source>
</evidence>
<evidence type="ECO:0000256" key="3">
    <source>
        <dbReference type="ARBA" id="ARBA00026104"/>
    </source>
</evidence>
<dbReference type="InterPro" id="IPR029058">
    <property type="entry name" value="AB_hydrolase_fold"/>
</dbReference>
<organism evidence="13 14">
    <name type="scientific">Dictyocaulus viviparus</name>
    <name type="common">Bovine lungworm</name>
    <dbReference type="NCBI Taxonomy" id="29172"/>
    <lineage>
        <taxon>Eukaryota</taxon>
        <taxon>Metazoa</taxon>
        <taxon>Ecdysozoa</taxon>
        <taxon>Nematoda</taxon>
        <taxon>Chromadorea</taxon>
        <taxon>Rhabditida</taxon>
        <taxon>Rhabditina</taxon>
        <taxon>Rhabditomorpha</taxon>
        <taxon>Strongyloidea</taxon>
        <taxon>Metastrongylidae</taxon>
        <taxon>Dictyocaulus</taxon>
    </lineage>
</organism>
<dbReference type="InterPro" id="IPR000073">
    <property type="entry name" value="AB_hydrolase_1"/>
</dbReference>
<reference evidence="13 14" key="1">
    <citation type="submission" date="2013-11" db="EMBL/GenBank/DDBJ databases">
        <title>Draft genome of the bovine lungworm Dictyocaulus viviparus.</title>
        <authorList>
            <person name="Mitreva M."/>
        </authorList>
    </citation>
    <scope>NUCLEOTIDE SEQUENCE [LARGE SCALE GENOMIC DNA]</scope>
    <source>
        <strain evidence="13 14">HannoverDv2000</strain>
    </source>
</reference>
<dbReference type="GO" id="GO:0005739">
    <property type="term" value="C:mitochondrion"/>
    <property type="evidence" value="ECO:0007669"/>
    <property type="project" value="TreeGrafter"/>
</dbReference>
<dbReference type="Proteomes" id="UP000053766">
    <property type="component" value="Unassembled WGS sequence"/>
</dbReference>
<evidence type="ECO:0000256" key="4">
    <source>
        <dbReference type="ARBA" id="ARBA00042703"/>
    </source>
</evidence>
<comment type="similarity">
    <text evidence="1">Belongs to the AB hydrolase superfamily.</text>
</comment>
<comment type="catalytic activity">
    <reaction evidence="5">
        <text>a 1,2-diacyl-sn-glycerol + H2O = a 2-acylglycerol + a fatty acid + H(+)</text>
        <dbReference type="Rhea" id="RHEA:33275"/>
        <dbReference type="ChEBI" id="CHEBI:15377"/>
        <dbReference type="ChEBI" id="CHEBI:15378"/>
        <dbReference type="ChEBI" id="CHEBI:17389"/>
        <dbReference type="ChEBI" id="CHEBI:17815"/>
        <dbReference type="ChEBI" id="CHEBI:28868"/>
        <dbReference type="EC" id="3.1.1.116"/>
    </reaction>
</comment>
<keyword evidence="2 13" id="KW-0378">Hydrolase</keyword>
<dbReference type="EC" id="3.1.1.116" evidence="3"/>
<dbReference type="EMBL" id="KN716461">
    <property type="protein sequence ID" value="KJH44594.1"/>
    <property type="molecule type" value="Genomic_DNA"/>
</dbReference>
<dbReference type="PANTHER" id="PTHR46118">
    <property type="entry name" value="PROTEIN ABHD11"/>
    <property type="match status" value="1"/>
</dbReference>
<dbReference type="GO" id="GO:0052689">
    <property type="term" value="F:carboxylic ester hydrolase activity"/>
    <property type="evidence" value="ECO:0007669"/>
    <property type="project" value="TreeGrafter"/>
</dbReference>
<evidence type="ECO:0000256" key="11">
    <source>
        <dbReference type="ARBA" id="ARBA00048919"/>
    </source>
</evidence>
<comment type="catalytic activity">
    <reaction evidence="10">
        <text>1-octadecanoyl-2-(9Z-octadecenoyl)-sn-glycerol + H2O = 2-(9Z-octadecenoyl)-glycerol + octadecanoate + H(+)</text>
        <dbReference type="Rhea" id="RHEA:77103"/>
        <dbReference type="ChEBI" id="CHEBI:15377"/>
        <dbReference type="ChEBI" id="CHEBI:15378"/>
        <dbReference type="ChEBI" id="CHEBI:25629"/>
        <dbReference type="ChEBI" id="CHEBI:73990"/>
        <dbReference type="ChEBI" id="CHEBI:75468"/>
    </reaction>
</comment>
<gene>
    <name evidence="13" type="ORF">DICVIV_09381</name>
</gene>
<dbReference type="AlphaFoldDB" id="A0A0D8XLC0"/>
<comment type="catalytic activity">
    <reaction evidence="8">
        <text>1-octadecanoyl-2-(4Z,7Z,10Z,13Z,16Z,19Z-docosahexaenoyl)-sn-glycerol + H2O = 2-(4Z,7Z,10Z,13Z,16Z,19Z-docosahexaenoyl)-glycerol + octadecanoate + H(+)</text>
        <dbReference type="Rhea" id="RHEA:77107"/>
        <dbReference type="ChEBI" id="CHEBI:15377"/>
        <dbReference type="ChEBI" id="CHEBI:15378"/>
        <dbReference type="ChEBI" id="CHEBI:25629"/>
        <dbReference type="ChEBI" id="CHEBI:77129"/>
        <dbReference type="ChEBI" id="CHEBI:186738"/>
    </reaction>
</comment>
<sequence length="295" mass="34128">MSMSQLLLIFVRKFCVNRKLHCGSSVELAFNRYGDPDKDHQRIPLVICHGLLGHKQNWRSVAKTLHRRLRSTIYTLDLRNHGESPWNDAMSYEDMSCDVVKFLETISKQFDIAKFHILGHSMGGRVAMRLAIEPSWQNLIDRLIIEDISPRTYGNQFTASFRKYVKGMAAMDLRKSRKELLKEFEFIVPDLAIRQFLLLNLVPSEVANESRWRCNLEAIDKHLENILKFTLPSGSFNGATLFCYGQNSDYVKSDDRNYIKSIFPNVTFECISDAGHWVHSEQPVAFMDAVCRFLQ</sequence>
<dbReference type="STRING" id="29172.A0A0D8XLC0"/>
<dbReference type="Gene3D" id="3.40.50.1820">
    <property type="entry name" value="alpha/beta hydrolase"/>
    <property type="match status" value="1"/>
</dbReference>